<reference evidence="3" key="1">
    <citation type="submission" date="2020-06" db="EMBL/GenBank/DDBJ databases">
        <title>Draft genome of Bugula neritina, a colonial animal packing powerful symbionts and potential medicines.</title>
        <authorList>
            <person name="Rayko M."/>
        </authorList>
    </citation>
    <scope>NUCLEOTIDE SEQUENCE [LARGE SCALE GENOMIC DNA]</scope>
    <source>
        <strain evidence="3">Kwan_BN1</strain>
    </source>
</reference>
<name>A0A7J7JZH1_BUGNE</name>
<accession>A0A7J7JZH1</accession>
<protein>
    <submittedName>
        <fullName evidence="3">CHEK2</fullName>
    </submittedName>
</protein>
<dbReference type="SMART" id="SM00240">
    <property type="entry name" value="FHA"/>
    <property type="match status" value="1"/>
</dbReference>
<dbReference type="InterPro" id="IPR000253">
    <property type="entry name" value="FHA_dom"/>
</dbReference>
<proteinExistence type="predicted"/>
<dbReference type="PROSITE" id="PS50006">
    <property type="entry name" value="FHA_DOMAIN"/>
    <property type="match status" value="1"/>
</dbReference>
<comment type="caution">
    <text evidence="3">The sequence shown here is derived from an EMBL/GenBank/DDBJ whole genome shotgun (WGS) entry which is preliminary data.</text>
</comment>
<dbReference type="Proteomes" id="UP000593567">
    <property type="component" value="Unassembled WGS sequence"/>
</dbReference>
<organism evidence="3 4">
    <name type="scientific">Bugula neritina</name>
    <name type="common">Brown bryozoan</name>
    <name type="synonym">Sertularia neritina</name>
    <dbReference type="NCBI Taxonomy" id="10212"/>
    <lineage>
        <taxon>Eukaryota</taxon>
        <taxon>Metazoa</taxon>
        <taxon>Spiralia</taxon>
        <taxon>Lophotrochozoa</taxon>
        <taxon>Bryozoa</taxon>
        <taxon>Gymnolaemata</taxon>
        <taxon>Cheilostomatida</taxon>
        <taxon>Flustrina</taxon>
        <taxon>Buguloidea</taxon>
        <taxon>Bugulidae</taxon>
        <taxon>Bugula</taxon>
    </lineage>
</organism>
<sequence length="165" mass="18005">MSSDETRTPSSTGPSTGSSSKQSGDQSHSSSQSQASTFDTQPPSSQEPSDTISQAWGQLAVIGSSTCYELIKNEYKIGRGKDCDIILRNNERPTLTSTLWKACSKQHFLIYMENKRSGRYIFLKDLSSNGTVVNEDFIGSGKFTVISSGDVISLVDKDHKVPQNI</sequence>
<dbReference type="OrthoDB" id="5330228at2759"/>
<dbReference type="Gene3D" id="2.60.200.20">
    <property type="match status" value="1"/>
</dbReference>
<feature type="region of interest" description="Disordered" evidence="1">
    <location>
        <begin position="1"/>
        <end position="52"/>
    </location>
</feature>
<dbReference type="EMBL" id="VXIV02001568">
    <property type="protein sequence ID" value="KAF6031782.1"/>
    <property type="molecule type" value="Genomic_DNA"/>
</dbReference>
<evidence type="ECO:0000313" key="4">
    <source>
        <dbReference type="Proteomes" id="UP000593567"/>
    </source>
</evidence>
<keyword evidence="4" id="KW-1185">Reference proteome</keyword>
<dbReference type="SUPFAM" id="SSF49879">
    <property type="entry name" value="SMAD/FHA domain"/>
    <property type="match status" value="1"/>
</dbReference>
<dbReference type="Pfam" id="PF00498">
    <property type="entry name" value="FHA"/>
    <property type="match status" value="1"/>
</dbReference>
<evidence type="ECO:0000259" key="2">
    <source>
        <dbReference type="PROSITE" id="PS50006"/>
    </source>
</evidence>
<dbReference type="AlphaFoldDB" id="A0A7J7JZH1"/>
<dbReference type="InterPro" id="IPR008984">
    <property type="entry name" value="SMAD_FHA_dom_sf"/>
</dbReference>
<feature type="compositionally biased region" description="Low complexity" evidence="1">
    <location>
        <begin position="10"/>
        <end position="37"/>
    </location>
</feature>
<evidence type="ECO:0000313" key="3">
    <source>
        <dbReference type="EMBL" id="KAF6031782.1"/>
    </source>
</evidence>
<evidence type="ECO:0000256" key="1">
    <source>
        <dbReference type="SAM" id="MobiDB-lite"/>
    </source>
</evidence>
<gene>
    <name evidence="3" type="ORF">EB796_009910</name>
</gene>
<feature type="compositionally biased region" description="Polar residues" evidence="1">
    <location>
        <begin position="38"/>
        <end position="52"/>
    </location>
</feature>
<feature type="domain" description="FHA" evidence="2">
    <location>
        <begin position="75"/>
        <end position="138"/>
    </location>
</feature>